<feature type="chain" id="PRO_5018201701" evidence="1">
    <location>
        <begin position="25"/>
        <end position="134"/>
    </location>
</feature>
<feature type="signal peptide" evidence="1">
    <location>
        <begin position="1"/>
        <end position="24"/>
    </location>
</feature>
<accession>A0A3M7S107</accession>
<dbReference type="EMBL" id="REGN01002211">
    <property type="protein sequence ID" value="RNA29503.1"/>
    <property type="molecule type" value="Genomic_DNA"/>
</dbReference>
<evidence type="ECO:0000313" key="3">
    <source>
        <dbReference type="Proteomes" id="UP000276133"/>
    </source>
</evidence>
<name>A0A3M7S107_BRAPC</name>
<dbReference type="Proteomes" id="UP000276133">
    <property type="component" value="Unassembled WGS sequence"/>
</dbReference>
<gene>
    <name evidence="2" type="ORF">BpHYR1_048912</name>
</gene>
<keyword evidence="3" id="KW-1185">Reference proteome</keyword>
<proteinExistence type="predicted"/>
<dbReference type="AlphaFoldDB" id="A0A3M7S107"/>
<comment type="caution">
    <text evidence="2">The sequence shown here is derived from an EMBL/GenBank/DDBJ whole genome shotgun (WGS) entry which is preliminary data.</text>
</comment>
<organism evidence="2 3">
    <name type="scientific">Brachionus plicatilis</name>
    <name type="common">Marine rotifer</name>
    <name type="synonym">Brachionus muelleri</name>
    <dbReference type="NCBI Taxonomy" id="10195"/>
    <lineage>
        <taxon>Eukaryota</taxon>
        <taxon>Metazoa</taxon>
        <taxon>Spiralia</taxon>
        <taxon>Gnathifera</taxon>
        <taxon>Rotifera</taxon>
        <taxon>Eurotatoria</taxon>
        <taxon>Monogononta</taxon>
        <taxon>Pseudotrocha</taxon>
        <taxon>Ploima</taxon>
        <taxon>Brachionidae</taxon>
        <taxon>Brachionus</taxon>
    </lineage>
</organism>
<evidence type="ECO:0000313" key="2">
    <source>
        <dbReference type="EMBL" id="RNA29503.1"/>
    </source>
</evidence>
<protein>
    <submittedName>
        <fullName evidence="2">Uncharacterized protein</fullName>
    </submittedName>
</protein>
<evidence type="ECO:0000256" key="1">
    <source>
        <dbReference type="SAM" id="SignalP"/>
    </source>
</evidence>
<reference evidence="2 3" key="1">
    <citation type="journal article" date="2018" name="Sci. Rep.">
        <title>Genomic signatures of local adaptation to the degree of environmental predictability in rotifers.</title>
        <authorList>
            <person name="Franch-Gras L."/>
            <person name="Hahn C."/>
            <person name="Garcia-Roger E.M."/>
            <person name="Carmona M.J."/>
            <person name="Serra M."/>
            <person name="Gomez A."/>
        </authorList>
    </citation>
    <scope>NUCLEOTIDE SEQUENCE [LARGE SCALE GENOMIC DNA]</scope>
    <source>
        <strain evidence="2">HYR1</strain>
    </source>
</reference>
<sequence length="134" mass="15277">MGSTLLPLLSKLLKLNSLALFLMGARFFLDVEYFHGIVNVLTDQHFFMHLNIRQSLSAVCFRKQFRLGIVQTILLSSVDFLRISPSASKSWRSVELGASKTDALRLGHEEYLSCSNLCLSSSSKYLEMMMDFFR</sequence>
<keyword evidence="1" id="KW-0732">Signal</keyword>